<gene>
    <name evidence="2" type="ORF">ASIM_LOCUS20746</name>
</gene>
<evidence type="ECO:0000313" key="2">
    <source>
        <dbReference type="EMBL" id="VDK79322.1"/>
    </source>
</evidence>
<evidence type="ECO:0000313" key="4">
    <source>
        <dbReference type="WBParaSite" id="ASIM_0002137601-mRNA-1"/>
    </source>
</evidence>
<reference evidence="2 3" key="2">
    <citation type="submission" date="2018-11" db="EMBL/GenBank/DDBJ databases">
        <authorList>
            <consortium name="Pathogen Informatics"/>
        </authorList>
    </citation>
    <scope>NUCLEOTIDE SEQUENCE [LARGE SCALE GENOMIC DNA]</scope>
</reference>
<feature type="compositionally biased region" description="Polar residues" evidence="1">
    <location>
        <begin position="45"/>
        <end position="73"/>
    </location>
</feature>
<dbReference type="WBParaSite" id="ASIM_0002137601-mRNA-1">
    <property type="protein sequence ID" value="ASIM_0002137601-mRNA-1"/>
    <property type="gene ID" value="ASIM_0002137601"/>
</dbReference>
<feature type="compositionally biased region" description="Polar residues" evidence="1">
    <location>
        <begin position="1"/>
        <end position="12"/>
    </location>
</feature>
<protein>
    <submittedName>
        <fullName evidence="4">Ovule protein</fullName>
    </submittedName>
</protein>
<dbReference type="EMBL" id="UYRR01040534">
    <property type="protein sequence ID" value="VDK79322.1"/>
    <property type="molecule type" value="Genomic_DNA"/>
</dbReference>
<organism evidence="4">
    <name type="scientific">Anisakis simplex</name>
    <name type="common">Herring worm</name>
    <dbReference type="NCBI Taxonomy" id="6269"/>
    <lineage>
        <taxon>Eukaryota</taxon>
        <taxon>Metazoa</taxon>
        <taxon>Ecdysozoa</taxon>
        <taxon>Nematoda</taxon>
        <taxon>Chromadorea</taxon>
        <taxon>Rhabditida</taxon>
        <taxon>Spirurina</taxon>
        <taxon>Ascaridomorpha</taxon>
        <taxon>Ascaridoidea</taxon>
        <taxon>Anisakidae</taxon>
        <taxon>Anisakis</taxon>
        <taxon>Anisakis simplex complex</taxon>
    </lineage>
</organism>
<evidence type="ECO:0000313" key="3">
    <source>
        <dbReference type="Proteomes" id="UP000267096"/>
    </source>
</evidence>
<reference evidence="4" key="1">
    <citation type="submission" date="2017-02" db="UniProtKB">
        <authorList>
            <consortium name="WormBaseParasite"/>
        </authorList>
    </citation>
    <scope>IDENTIFICATION</scope>
</reference>
<proteinExistence type="predicted"/>
<dbReference type="Proteomes" id="UP000267096">
    <property type="component" value="Unassembled WGS sequence"/>
</dbReference>
<name>A0A0M3KK47_ANISI</name>
<sequence>MGNHNSRTTSHSPHTKRKSLQPHRDNSASPVMHSELRIRSESLAHPQQSRHSGDLSNSLFLTNIPMKSSNDGLVTSGEALSKGMR</sequence>
<evidence type="ECO:0000256" key="1">
    <source>
        <dbReference type="SAM" id="MobiDB-lite"/>
    </source>
</evidence>
<keyword evidence="3" id="KW-1185">Reference proteome</keyword>
<feature type="region of interest" description="Disordered" evidence="1">
    <location>
        <begin position="1"/>
        <end position="85"/>
    </location>
</feature>
<dbReference type="AlphaFoldDB" id="A0A0M3KK47"/>
<accession>A0A0M3KK47</accession>